<feature type="transmembrane region" description="Helical" evidence="5">
    <location>
        <begin position="307"/>
        <end position="326"/>
    </location>
</feature>
<dbReference type="InterPro" id="IPR020846">
    <property type="entry name" value="MFS_dom"/>
</dbReference>
<feature type="transmembrane region" description="Helical" evidence="5">
    <location>
        <begin position="109"/>
        <end position="133"/>
    </location>
</feature>
<evidence type="ECO:0000259" key="6">
    <source>
        <dbReference type="PROSITE" id="PS50850"/>
    </source>
</evidence>
<evidence type="ECO:0000256" key="2">
    <source>
        <dbReference type="ARBA" id="ARBA00022692"/>
    </source>
</evidence>
<dbReference type="GO" id="GO:0016020">
    <property type="term" value="C:membrane"/>
    <property type="evidence" value="ECO:0007669"/>
    <property type="project" value="UniProtKB-SubCell"/>
</dbReference>
<dbReference type="GO" id="GO:0022857">
    <property type="term" value="F:transmembrane transporter activity"/>
    <property type="evidence" value="ECO:0007669"/>
    <property type="project" value="InterPro"/>
</dbReference>
<feature type="transmembrane region" description="Helical" evidence="5">
    <location>
        <begin position="188"/>
        <end position="211"/>
    </location>
</feature>
<dbReference type="PROSITE" id="PS50850">
    <property type="entry name" value="MFS"/>
    <property type="match status" value="1"/>
</dbReference>
<keyword evidence="3 5" id="KW-1133">Transmembrane helix</keyword>
<dbReference type="Proteomes" id="UP000320184">
    <property type="component" value="Unassembled WGS sequence"/>
</dbReference>
<feature type="domain" description="Major facilitator superfamily (MFS) profile" evidence="6">
    <location>
        <begin position="1"/>
        <end position="408"/>
    </location>
</feature>
<feature type="transmembrane region" description="Helical" evidence="5">
    <location>
        <begin position="145"/>
        <end position="167"/>
    </location>
</feature>
<dbReference type="PANTHER" id="PTHR23525">
    <property type="entry name" value="TRANSPORTER, PUTATIVE-RELATED"/>
    <property type="match status" value="1"/>
</dbReference>
<protein>
    <submittedName>
        <fullName evidence="7">MFS transporter</fullName>
    </submittedName>
</protein>
<evidence type="ECO:0000256" key="1">
    <source>
        <dbReference type="ARBA" id="ARBA00004141"/>
    </source>
</evidence>
<dbReference type="Pfam" id="PF07690">
    <property type="entry name" value="MFS_1"/>
    <property type="match status" value="2"/>
</dbReference>
<accession>A0A538SDW8</accession>
<sequence>MSPLRAVWNDYLEAGRAFSRPARRYLTAELLAWTGNGVFQVLFNLYLVQGGFKESFVGRAVSLNALGLALAALPAGVLADRWGRRRCLLAGAALDGTGMLVRSIALSPGLICGASFLAGVGQSLLTIAAAPFLTEHSSPKERTHLFSTFFATALAAGVVGSVIGGLTPSLLERLPGALRPDLLHAYRATLVLGAVLALSAVLPLLSLRGLIEPPIDKASAPATPQAIRVLAPIATNAFLIGAGAGLVIPFMNLYFHTRFGCSSGQIGLFFSLAQVMTAAAALLGPALARRFGKLRTAVSSQLLSLPFLVTLGAESHLAIAVGAFWIRATLMQASTPLLQAFVMEALNPALRARSSSLNNMVWNTGWAVSATLAGSIIQHFGYATPFYITAVLYATASVYFYLAFRGLPETGTPPRLSEEAKGLRGEGALTE</sequence>
<dbReference type="SUPFAM" id="SSF103473">
    <property type="entry name" value="MFS general substrate transporter"/>
    <property type="match status" value="1"/>
</dbReference>
<keyword evidence="4 5" id="KW-0472">Membrane</keyword>
<organism evidence="7 8">
    <name type="scientific">Eiseniibacteriota bacterium</name>
    <dbReference type="NCBI Taxonomy" id="2212470"/>
    <lineage>
        <taxon>Bacteria</taxon>
        <taxon>Candidatus Eiseniibacteriota</taxon>
    </lineage>
</organism>
<dbReference type="Gene3D" id="1.20.1250.20">
    <property type="entry name" value="MFS general substrate transporter like domains"/>
    <property type="match status" value="2"/>
</dbReference>
<dbReference type="PROSITE" id="PS00216">
    <property type="entry name" value="SUGAR_TRANSPORT_1"/>
    <property type="match status" value="1"/>
</dbReference>
<feature type="transmembrane region" description="Helical" evidence="5">
    <location>
        <begin position="60"/>
        <end position="79"/>
    </location>
</feature>
<dbReference type="InterPro" id="IPR011701">
    <property type="entry name" value="MFS"/>
</dbReference>
<evidence type="ECO:0000256" key="5">
    <source>
        <dbReference type="SAM" id="Phobius"/>
    </source>
</evidence>
<feature type="transmembrane region" description="Helical" evidence="5">
    <location>
        <begin position="231"/>
        <end position="254"/>
    </location>
</feature>
<feature type="transmembrane region" description="Helical" evidence="5">
    <location>
        <begin position="386"/>
        <end position="404"/>
    </location>
</feature>
<dbReference type="InterPro" id="IPR005829">
    <property type="entry name" value="Sugar_transporter_CS"/>
</dbReference>
<gene>
    <name evidence="7" type="ORF">E6K73_09775</name>
</gene>
<dbReference type="InterPro" id="IPR036259">
    <property type="entry name" value="MFS_trans_sf"/>
</dbReference>
<reference evidence="7 8" key="1">
    <citation type="journal article" date="2019" name="Nat. Microbiol.">
        <title>Mediterranean grassland soil C-N compound turnover is dependent on rainfall and depth, and is mediated by genomically divergent microorganisms.</title>
        <authorList>
            <person name="Diamond S."/>
            <person name="Andeer P.F."/>
            <person name="Li Z."/>
            <person name="Crits-Christoph A."/>
            <person name="Burstein D."/>
            <person name="Anantharaman K."/>
            <person name="Lane K.R."/>
            <person name="Thomas B.C."/>
            <person name="Pan C."/>
            <person name="Northen T.R."/>
            <person name="Banfield J.F."/>
        </authorList>
    </citation>
    <scope>NUCLEOTIDE SEQUENCE [LARGE SCALE GENOMIC DNA]</scope>
    <source>
        <strain evidence="7">WS_3</strain>
    </source>
</reference>
<comment type="subcellular location">
    <subcellularLocation>
        <location evidence="1">Membrane</location>
        <topology evidence="1">Multi-pass membrane protein</topology>
    </subcellularLocation>
</comment>
<dbReference type="EMBL" id="VBOT01000121">
    <property type="protein sequence ID" value="TMQ49554.1"/>
    <property type="molecule type" value="Genomic_DNA"/>
</dbReference>
<feature type="transmembrane region" description="Helical" evidence="5">
    <location>
        <begin position="30"/>
        <end position="48"/>
    </location>
</feature>
<name>A0A538SDW8_UNCEI</name>
<dbReference type="AlphaFoldDB" id="A0A538SDW8"/>
<comment type="caution">
    <text evidence="7">The sequence shown here is derived from an EMBL/GenBank/DDBJ whole genome shotgun (WGS) entry which is preliminary data.</text>
</comment>
<proteinExistence type="predicted"/>
<evidence type="ECO:0000256" key="4">
    <source>
        <dbReference type="ARBA" id="ARBA00023136"/>
    </source>
</evidence>
<evidence type="ECO:0000313" key="8">
    <source>
        <dbReference type="Proteomes" id="UP000320184"/>
    </source>
</evidence>
<keyword evidence="2 5" id="KW-0812">Transmembrane</keyword>
<evidence type="ECO:0000313" key="7">
    <source>
        <dbReference type="EMBL" id="TMQ49554.1"/>
    </source>
</evidence>
<feature type="transmembrane region" description="Helical" evidence="5">
    <location>
        <begin position="360"/>
        <end position="380"/>
    </location>
</feature>
<dbReference type="PANTHER" id="PTHR23525:SF1">
    <property type="entry name" value="NODULIN-LIKE DOMAIN-CONTAINING PROTEIN"/>
    <property type="match status" value="1"/>
</dbReference>
<feature type="transmembrane region" description="Helical" evidence="5">
    <location>
        <begin position="266"/>
        <end position="287"/>
    </location>
</feature>
<evidence type="ECO:0000256" key="3">
    <source>
        <dbReference type="ARBA" id="ARBA00022989"/>
    </source>
</evidence>